<dbReference type="EMBL" id="CP010525">
    <property type="protein sequence ID" value="AJO24782.1"/>
    <property type="molecule type" value="Genomic_DNA"/>
</dbReference>
<dbReference type="Proteomes" id="UP000032024">
    <property type="component" value="Chromosome"/>
</dbReference>
<evidence type="ECO:0000313" key="1">
    <source>
        <dbReference type="EMBL" id="AJO24782.1"/>
    </source>
</evidence>
<protein>
    <recommendedName>
        <fullName evidence="3">Tail assembly chaperone</fullName>
    </recommendedName>
</protein>
<keyword evidence="2" id="KW-1185">Reference proteome</keyword>
<sequence length="134" mass="14853">MAKKTIESLDLEPKIIGSVELSDGSSFNIPKLTNKRLLQAARFLVTDGMEIYSAIGENLDNMSEAALVVQALDGLEDEQIMKLLTIMFDVPAEEALEMSPIDTILIVTKYLELVDFKKAFTAVRKLTQMFKPAA</sequence>
<dbReference type="AlphaFoldDB" id="A0AAN0T8E6"/>
<evidence type="ECO:0000313" key="2">
    <source>
        <dbReference type="Proteomes" id="UP000032024"/>
    </source>
</evidence>
<dbReference type="RefSeq" id="WP_035182840.1">
    <property type="nucleotide sequence ID" value="NZ_CP010525.1"/>
</dbReference>
<name>A0AAN0T8E6_HEYCO</name>
<accession>A0AAN0T8E6</accession>
<gene>
    <name evidence="1" type="ORF">SB48_HM08orf06315</name>
</gene>
<evidence type="ECO:0008006" key="3">
    <source>
        <dbReference type="Google" id="ProtNLM"/>
    </source>
</evidence>
<organism evidence="1 2">
    <name type="scientific">Heyndrickxia coagulans</name>
    <name type="common">Weizmannia coagulans</name>
    <dbReference type="NCBI Taxonomy" id="1398"/>
    <lineage>
        <taxon>Bacteria</taxon>
        <taxon>Bacillati</taxon>
        <taxon>Bacillota</taxon>
        <taxon>Bacilli</taxon>
        <taxon>Bacillales</taxon>
        <taxon>Bacillaceae</taxon>
        <taxon>Heyndrickxia</taxon>
    </lineage>
</organism>
<proteinExistence type="predicted"/>
<reference evidence="2" key="1">
    <citation type="submission" date="2015-01" db="EMBL/GenBank/DDBJ databases">
        <title>Comparative genome analysis of Bacillus coagulans HM-08, Clostridium butyricum HM-68, Bacillus subtilis HM-66 and Bacillus paralicheniformis BL-09.</title>
        <authorList>
            <person name="Zhang H."/>
        </authorList>
    </citation>
    <scope>NUCLEOTIDE SEQUENCE [LARGE SCALE GENOMIC DNA]</scope>
    <source>
        <strain evidence="2">HM-08</strain>
    </source>
</reference>